<proteinExistence type="predicted"/>
<dbReference type="GO" id="GO:0034220">
    <property type="term" value="P:monoatomic ion transmembrane transport"/>
    <property type="evidence" value="ECO:0007669"/>
    <property type="project" value="UniProtKB-KW"/>
</dbReference>
<dbReference type="RefSeq" id="WP_355395748.1">
    <property type="nucleotide sequence ID" value="NZ_JBEGHN010000008.1"/>
</dbReference>
<comment type="caution">
    <text evidence="3">The sequence shown here is derived from an EMBL/GenBank/DDBJ whole genome shotgun (WGS) entry which is preliminary data.</text>
</comment>
<sequence length="189" mass="20477">MRRPRQTERFHVSRRRLLLSVARSSVTVVLSVVVYYLLPLDKGLDLGTAIALAVSLVLFVGALAWQILMVKRSDHPRLRAIETMATAGPTFLIIFSAAYVVLSQNRSDSFSEIFGRTDALYFTVTVFATVGFGDIVPVTETARVLTMMQMLADVILVGLVARVLLGAVRIAEDARAAGSGEPPGAVGQE</sequence>
<name>A0ABV2UXF7_9ACTN</name>
<organism evidence="3 4">
    <name type="scientific">Streptomyces ossamyceticus</name>
    <dbReference type="NCBI Taxonomy" id="249581"/>
    <lineage>
        <taxon>Bacteria</taxon>
        <taxon>Bacillati</taxon>
        <taxon>Actinomycetota</taxon>
        <taxon>Actinomycetes</taxon>
        <taxon>Kitasatosporales</taxon>
        <taxon>Streptomycetaceae</taxon>
        <taxon>Streptomyces</taxon>
    </lineage>
</organism>
<feature type="transmembrane region" description="Helical" evidence="1">
    <location>
        <begin position="21"/>
        <end position="38"/>
    </location>
</feature>
<dbReference type="SUPFAM" id="SSF81324">
    <property type="entry name" value="Voltage-gated potassium channels"/>
    <property type="match status" value="1"/>
</dbReference>
<dbReference type="EMBL" id="JBEXPZ010000012">
    <property type="protein sequence ID" value="MET9845119.1"/>
    <property type="molecule type" value="Genomic_DNA"/>
</dbReference>
<keyword evidence="3" id="KW-0813">Transport</keyword>
<dbReference type="InterPro" id="IPR013099">
    <property type="entry name" value="K_chnl_dom"/>
</dbReference>
<dbReference type="Gene3D" id="1.10.287.70">
    <property type="match status" value="1"/>
</dbReference>
<keyword evidence="1" id="KW-0812">Transmembrane</keyword>
<dbReference type="Pfam" id="PF07885">
    <property type="entry name" value="Ion_trans_2"/>
    <property type="match status" value="1"/>
</dbReference>
<keyword evidence="4" id="KW-1185">Reference proteome</keyword>
<keyword evidence="3" id="KW-0407">Ion channel</keyword>
<feature type="transmembrane region" description="Helical" evidence="1">
    <location>
        <begin position="80"/>
        <end position="99"/>
    </location>
</feature>
<feature type="domain" description="Potassium channel" evidence="2">
    <location>
        <begin position="91"/>
        <end position="165"/>
    </location>
</feature>
<evidence type="ECO:0000256" key="1">
    <source>
        <dbReference type="SAM" id="Phobius"/>
    </source>
</evidence>
<evidence type="ECO:0000313" key="3">
    <source>
        <dbReference type="EMBL" id="MET9845119.1"/>
    </source>
</evidence>
<reference evidence="3 4" key="1">
    <citation type="submission" date="2024-06" db="EMBL/GenBank/DDBJ databases">
        <title>The Natural Products Discovery Center: Release of the First 8490 Sequenced Strains for Exploring Actinobacteria Biosynthetic Diversity.</title>
        <authorList>
            <person name="Kalkreuter E."/>
            <person name="Kautsar S.A."/>
            <person name="Yang D."/>
            <person name="Bader C.D."/>
            <person name="Teijaro C.N."/>
            <person name="Fluegel L."/>
            <person name="Davis C.M."/>
            <person name="Simpson J.R."/>
            <person name="Lauterbach L."/>
            <person name="Steele A.D."/>
            <person name="Gui C."/>
            <person name="Meng S."/>
            <person name="Li G."/>
            <person name="Viehrig K."/>
            <person name="Ye F."/>
            <person name="Su P."/>
            <person name="Kiefer A.F."/>
            <person name="Nichols A."/>
            <person name="Cepeda A.J."/>
            <person name="Yan W."/>
            <person name="Fan B."/>
            <person name="Jiang Y."/>
            <person name="Adhikari A."/>
            <person name="Zheng C.-J."/>
            <person name="Schuster L."/>
            <person name="Cowan T.M."/>
            <person name="Smanski M.J."/>
            <person name="Chevrette M.G."/>
            <person name="De Carvalho L.P.S."/>
            <person name="Shen B."/>
        </authorList>
    </citation>
    <scope>NUCLEOTIDE SEQUENCE [LARGE SCALE GENOMIC DNA]</scope>
    <source>
        <strain evidence="3 4">NPDC006434</strain>
    </source>
</reference>
<evidence type="ECO:0000259" key="2">
    <source>
        <dbReference type="Pfam" id="PF07885"/>
    </source>
</evidence>
<accession>A0ABV2UXF7</accession>
<keyword evidence="1" id="KW-0472">Membrane</keyword>
<keyword evidence="3" id="KW-0406">Ion transport</keyword>
<feature type="transmembrane region" description="Helical" evidence="1">
    <location>
        <begin position="119"/>
        <end position="138"/>
    </location>
</feature>
<feature type="transmembrane region" description="Helical" evidence="1">
    <location>
        <begin position="50"/>
        <end position="68"/>
    </location>
</feature>
<gene>
    <name evidence="3" type="ORF">ABZZ21_11155</name>
</gene>
<dbReference type="Proteomes" id="UP001550210">
    <property type="component" value="Unassembled WGS sequence"/>
</dbReference>
<evidence type="ECO:0000313" key="4">
    <source>
        <dbReference type="Proteomes" id="UP001550210"/>
    </source>
</evidence>
<keyword evidence="1" id="KW-1133">Transmembrane helix</keyword>
<protein>
    <submittedName>
        <fullName evidence="3">Potassium channel family protein</fullName>
    </submittedName>
</protein>